<evidence type="ECO:0000313" key="6">
    <source>
        <dbReference type="Proteomes" id="UP001626550"/>
    </source>
</evidence>
<proteinExistence type="inferred from homology"/>
<evidence type="ECO:0000256" key="2">
    <source>
        <dbReference type="ARBA" id="ARBA00022840"/>
    </source>
</evidence>
<dbReference type="PANTHER" id="PTHR12435">
    <property type="match status" value="1"/>
</dbReference>
<dbReference type="InterPro" id="IPR013641">
    <property type="entry name" value="KTI12/PSTK"/>
</dbReference>
<protein>
    <recommendedName>
        <fullName evidence="4">Protein KTI12 homolog</fullName>
    </recommendedName>
</protein>
<comment type="caution">
    <text evidence="5">The sequence shown here is derived from an EMBL/GenBank/DDBJ whole genome shotgun (WGS) entry which is preliminary data.</text>
</comment>
<evidence type="ECO:0000313" key="5">
    <source>
        <dbReference type="EMBL" id="KAL3313155.1"/>
    </source>
</evidence>
<dbReference type="AlphaFoldDB" id="A0ABD2Q0I2"/>
<dbReference type="Pfam" id="PF08433">
    <property type="entry name" value="KTI12"/>
    <property type="match status" value="1"/>
</dbReference>
<evidence type="ECO:0000256" key="1">
    <source>
        <dbReference type="ARBA" id="ARBA00022741"/>
    </source>
</evidence>
<evidence type="ECO:0000256" key="3">
    <source>
        <dbReference type="ARBA" id="ARBA00025768"/>
    </source>
</evidence>
<keyword evidence="1" id="KW-0547">Nucleotide-binding</keyword>
<dbReference type="EMBL" id="JBJKFK010001419">
    <property type="protein sequence ID" value="KAL3313155.1"/>
    <property type="molecule type" value="Genomic_DNA"/>
</dbReference>
<organism evidence="5 6">
    <name type="scientific">Cichlidogyrus casuarinus</name>
    <dbReference type="NCBI Taxonomy" id="1844966"/>
    <lineage>
        <taxon>Eukaryota</taxon>
        <taxon>Metazoa</taxon>
        <taxon>Spiralia</taxon>
        <taxon>Lophotrochozoa</taxon>
        <taxon>Platyhelminthes</taxon>
        <taxon>Monogenea</taxon>
        <taxon>Monopisthocotylea</taxon>
        <taxon>Dactylogyridea</taxon>
        <taxon>Ancyrocephalidae</taxon>
        <taxon>Cichlidogyrus</taxon>
    </lineage>
</organism>
<keyword evidence="2" id="KW-0067">ATP-binding</keyword>
<sequence length="240" mass="26903">MLATSEGTATLVIADATNYIKSFRYELFCSAKSLKQLHSVLFLDVPRSTSEEFNAQTKRYPEQVHAELCDRFEAPNPANRWDQPLFRFRLEDSFDDLPDEAAAMNPCEESLVFTEVESLAHAVVNTLVETRRQALPNKSTQAAVAKSADFLLDLDQIVNLVADHVMTSQTMGASFCRLPASLLNPGTESPSLKLLPRFTPHSISRAKQSFLRLVKVNPPAERSRLALAAMFFRFLMHSPQ</sequence>
<name>A0ABD2Q0I2_9PLAT</name>
<dbReference type="InterPro" id="IPR027417">
    <property type="entry name" value="P-loop_NTPase"/>
</dbReference>
<gene>
    <name evidence="5" type="primary">WDR12_1</name>
    <name evidence="5" type="ORF">Ciccas_008245</name>
</gene>
<dbReference type="GO" id="GO:0005524">
    <property type="term" value="F:ATP binding"/>
    <property type="evidence" value="ECO:0007669"/>
    <property type="project" value="UniProtKB-KW"/>
</dbReference>
<evidence type="ECO:0000256" key="4">
    <source>
        <dbReference type="ARBA" id="ARBA00026170"/>
    </source>
</evidence>
<accession>A0ABD2Q0I2</accession>
<keyword evidence="6" id="KW-1185">Reference proteome</keyword>
<dbReference type="Proteomes" id="UP001626550">
    <property type="component" value="Unassembled WGS sequence"/>
</dbReference>
<comment type="similarity">
    <text evidence="3">Belongs to the KTI12 family.</text>
</comment>
<reference evidence="5 6" key="1">
    <citation type="submission" date="2024-11" db="EMBL/GenBank/DDBJ databases">
        <title>Adaptive evolution of stress response genes in parasites aligns with host niche diversity.</title>
        <authorList>
            <person name="Hahn C."/>
            <person name="Resl P."/>
        </authorList>
    </citation>
    <scope>NUCLEOTIDE SEQUENCE [LARGE SCALE GENOMIC DNA]</scope>
    <source>
        <strain evidence="5">EGGRZ-B1_66</strain>
        <tissue evidence="5">Body</tissue>
    </source>
</reference>
<dbReference type="Gene3D" id="3.40.50.300">
    <property type="entry name" value="P-loop containing nucleotide triphosphate hydrolases"/>
    <property type="match status" value="1"/>
</dbReference>